<keyword evidence="2" id="KW-1185">Reference proteome</keyword>
<dbReference type="Proteomes" id="UP000043107">
    <property type="component" value="Unassembled WGS sequence"/>
</dbReference>
<evidence type="ECO:0000313" key="2">
    <source>
        <dbReference type="Proteomes" id="UP000043107"/>
    </source>
</evidence>
<dbReference type="EMBL" id="CCWP01000023">
    <property type="protein sequence ID" value="CEF01186.1"/>
    <property type="molecule type" value="Genomic_DNA"/>
</dbReference>
<name>A0ABP1X5N4_BIFLI</name>
<evidence type="ECO:0000313" key="1">
    <source>
        <dbReference type="EMBL" id="CEF01186.1"/>
    </source>
</evidence>
<accession>A0ABP1X5N4</accession>
<comment type="caution">
    <text evidence="1">The sequence shown here is derived from an EMBL/GenBank/DDBJ whole genome shotgun (WGS) entry which is preliminary data.</text>
</comment>
<proteinExistence type="predicted"/>
<sequence>MSNNPILKGMTRGAQIVVTRKVERRSFTPATAVQLQTKAWEMVGDSLRRAMDKESTSTR</sequence>
<gene>
    <name evidence="1" type="ORF">BLIC_c01229</name>
</gene>
<protein>
    <submittedName>
        <fullName evidence="1">Uncharacterized protein</fullName>
    </submittedName>
</protein>
<reference evidence="1 2" key="1">
    <citation type="submission" date="2014-09" db="EMBL/GenBank/DDBJ databases">
        <authorList>
            <person name="Bertelli C."/>
        </authorList>
    </citation>
    <scope>NUCLEOTIDE SEQUENCE [LARGE SCALE GENOMIC DNA]</scope>
    <source>
        <strain evidence="1 2">BIC1401111250</strain>
    </source>
</reference>
<organism evidence="1 2">
    <name type="scientific">Bifidobacterium longum subsp. infantis</name>
    <dbReference type="NCBI Taxonomy" id="1682"/>
    <lineage>
        <taxon>Bacteria</taxon>
        <taxon>Bacillati</taxon>
        <taxon>Actinomycetota</taxon>
        <taxon>Actinomycetes</taxon>
        <taxon>Bifidobacteriales</taxon>
        <taxon>Bifidobacteriaceae</taxon>
        <taxon>Bifidobacterium</taxon>
    </lineage>
</organism>